<evidence type="ECO:0000256" key="1">
    <source>
        <dbReference type="SAM" id="Coils"/>
    </source>
</evidence>
<dbReference type="eggNOG" id="ENOG502S5TP">
    <property type="taxonomic scope" value="Eukaryota"/>
</dbReference>
<dbReference type="AlphaFoldDB" id="A0A093URA9"/>
<dbReference type="Pfam" id="PF14022">
    <property type="entry name" value="DUF4238"/>
    <property type="match status" value="1"/>
</dbReference>
<keyword evidence="1" id="KW-0175">Coiled coil</keyword>
<accession>A0A093URA9</accession>
<protein>
    <submittedName>
        <fullName evidence="2">Uncharacterized protein</fullName>
    </submittedName>
</protein>
<reference key="1">
    <citation type="journal article" date="2014" name="PLoS Genet.">
        <title>Signature Gene Expression Reveals Novel Clues to the Molecular Mechanisms of Dimorphic Transition in Penicillium marneffei.</title>
        <authorList>
            <person name="Yang E."/>
            <person name="Wang G."/>
            <person name="Cai J."/>
            <person name="Woo P.C."/>
            <person name="Lau S.K."/>
            <person name="Yuen K.-Y."/>
            <person name="Chow W.-N."/>
            <person name="Lin X."/>
        </authorList>
    </citation>
    <scope>NUCLEOTIDE SEQUENCE [LARGE SCALE GENOMIC DNA]</scope>
    <source>
        <strain>PM1</strain>
    </source>
</reference>
<proteinExistence type="predicted"/>
<name>A0A093URA9_TALMA</name>
<gene>
    <name evidence="2" type="ORF">GQ26_0440280</name>
</gene>
<comment type="caution">
    <text evidence="2">The sequence shown here is derived from an EMBL/GenBank/DDBJ whole genome shotgun (WGS) entry which is preliminary data.</text>
</comment>
<organism evidence="2">
    <name type="scientific">Talaromyces marneffei PM1</name>
    <dbReference type="NCBI Taxonomy" id="1077442"/>
    <lineage>
        <taxon>Eukaryota</taxon>
        <taxon>Fungi</taxon>
        <taxon>Dikarya</taxon>
        <taxon>Ascomycota</taxon>
        <taxon>Pezizomycotina</taxon>
        <taxon>Eurotiomycetes</taxon>
        <taxon>Eurotiomycetidae</taxon>
        <taxon>Eurotiales</taxon>
        <taxon>Trichocomaceae</taxon>
        <taxon>Talaromyces</taxon>
        <taxon>Talaromyces sect. Talaromyces</taxon>
    </lineage>
</organism>
<dbReference type="HOGENOM" id="CLU_022619_1_0_1"/>
<feature type="coiled-coil region" evidence="1">
    <location>
        <begin position="169"/>
        <end position="196"/>
    </location>
</feature>
<dbReference type="EMBL" id="JPOX01000044">
    <property type="protein sequence ID" value="KFX42455.1"/>
    <property type="molecule type" value="Genomic_DNA"/>
</dbReference>
<evidence type="ECO:0000313" key="2">
    <source>
        <dbReference type="EMBL" id="KFX42455.1"/>
    </source>
</evidence>
<dbReference type="InterPro" id="IPR025332">
    <property type="entry name" value="DUF4238"/>
</dbReference>
<sequence>MFSHDGDSDGLDPSEAVWRGNVTDADIFELAFLGAERNDGETVDNNHALDYLELEEIAAEQEYCASWTNNENSKQYFSLPKSIIQFKLQSQAMAQYQHYIPQFLLRNFSHPYSPQKKNGSKNRGKFRAEKGKLRGEKVLNIVDLTSAEPQLLESPVSRWFGQEDMYKDVADAIKSKKDVEQELSKLESRTAVILQKVKKAHEDSEAGICLTRVERNILRKFLFIMKYRGPGFYEKYSSKDPQTYDLEDKNLLRDYMADKGMTRPRDVWLHNLRTILDLDMDAEGNWMTKLPELMFPEDAGMFIFHTQSSYMAFCTPAEIHDEFILTDQCYNLFEGPTNETFCARTGEYLGNTYLSYHDFGPVSPKLIIVLRSCLLPEPLDDMSPEIQKRRQWMHDGAAAQFPNPENIKSILSDLPVAKASNSYTRVVNGRQELVPGASGTPRSNDRFCFRFWPISTKHVDTINSIFLDNLLQCRSIVFGSNTPFKRTLEAYMTVSTRDFKKVGCGERGARISRVACLKMLSAVLRMLGSDSIPIWFDKDEDESKPFVQSFDDVWLEMMKKLLGDGDESFSESKNATFWQAYYALGGSRGLFVQDLDQSWRLYKLAALVHTLTMNLGIGLKRKAGMNVIEFILQTHPRRVWLYIKHRRWMLSNEYAMHQERYVGSARLFSAKTERYLERSERMWS</sequence>
<reference evidence="2" key="2">
    <citation type="journal article" date="2014" name="PLoS Genet.">
        <title>Signature gene expression reveals novel clues to the molecular mechanisms of dimorphic transition in Penicillium marneffei.</title>
        <authorList>
            <person name="Yang E."/>
            <person name="Wang G."/>
            <person name="Cai J."/>
            <person name="Woo P.C."/>
            <person name="Lau S.K."/>
            <person name="Yuen K.-Y."/>
            <person name="Chow W.-N."/>
            <person name="Lin X."/>
        </authorList>
    </citation>
    <scope>NUCLEOTIDE SEQUENCE</scope>
    <source>
        <strain evidence="2">PM1</strain>
    </source>
</reference>